<protein>
    <submittedName>
        <fullName evidence="2">Uncharacterized protein</fullName>
    </submittedName>
</protein>
<gene>
    <name evidence="2" type="ORF">NEOLEDRAFT_1137613</name>
</gene>
<keyword evidence="1" id="KW-1133">Transmembrane helix</keyword>
<evidence type="ECO:0000256" key="1">
    <source>
        <dbReference type="SAM" id="Phobius"/>
    </source>
</evidence>
<organism evidence="2 3">
    <name type="scientific">Neolentinus lepideus HHB14362 ss-1</name>
    <dbReference type="NCBI Taxonomy" id="1314782"/>
    <lineage>
        <taxon>Eukaryota</taxon>
        <taxon>Fungi</taxon>
        <taxon>Dikarya</taxon>
        <taxon>Basidiomycota</taxon>
        <taxon>Agaricomycotina</taxon>
        <taxon>Agaricomycetes</taxon>
        <taxon>Gloeophyllales</taxon>
        <taxon>Gloeophyllaceae</taxon>
        <taxon>Neolentinus</taxon>
    </lineage>
</organism>
<feature type="transmembrane region" description="Helical" evidence="1">
    <location>
        <begin position="85"/>
        <end position="103"/>
    </location>
</feature>
<keyword evidence="1" id="KW-0812">Transmembrane</keyword>
<reference evidence="2 3" key="1">
    <citation type="journal article" date="2016" name="Mol. Biol. Evol.">
        <title>Comparative Genomics of Early-Diverging Mushroom-Forming Fungi Provides Insights into the Origins of Lignocellulose Decay Capabilities.</title>
        <authorList>
            <person name="Nagy L.G."/>
            <person name="Riley R."/>
            <person name="Tritt A."/>
            <person name="Adam C."/>
            <person name="Daum C."/>
            <person name="Floudas D."/>
            <person name="Sun H."/>
            <person name="Yadav J.S."/>
            <person name="Pangilinan J."/>
            <person name="Larsson K.H."/>
            <person name="Matsuura K."/>
            <person name="Barry K."/>
            <person name="Labutti K."/>
            <person name="Kuo R."/>
            <person name="Ohm R.A."/>
            <person name="Bhattacharya S.S."/>
            <person name="Shirouzu T."/>
            <person name="Yoshinaga Y."/>
            <person name="Martin F.M."/>
            <person name="Grigoriev I.V."/>
            <person name="Hibbett D.S."/>
        </authorList>
    </citation>
    <scope>NUCLEOTIDE SEQUENCE [LARGE SCALE GENOMIC DNA]</scope>
    <source>
        <strain evidence="2 3">HHB14362 ss-1</strain>
    </source>
</reference>
<dbReference type="EMBL" id="KV425593">
    <property type="protein sequence ID" value="KZT22623.1"/>
    <property type="molecule type" value="Genomic_DNA"/>
</dbReference>
<proteinExistence type="predicted"/>
<dbReference type="OrthoDB" id="2679643at2759"/>
<name>A0A165QMG9_9AGAM</name>
<evidence type="ECO:0000313" key="3">
    <source>
        <dbReference type="Proteomes" id="UP000076761"/>
    </source>
</evidence>
<keyword evidence="1" id="KW-0472">Membrane</keyword>
<dbReference type="AlphaFoldDB" id="A0A165QMG9"/>
<dbReference type="Proteomes" id="UP000076761">
    <property type="component" value="Unassembled WGS sequence"/>
</dbReference>
<keyword evidence="3" id="KW-1185">Reference proteome</keyword>
<feature type="transmembrane region" description="Helical" evidence="1">
    <location>
        <begin position="46"/>
        <end position="65"/>
    </location>
</feature>
<dbReference type="InParanoid" id="A0A165QMG9"/>
<feature type="transmembrane region" description="Helical" evidence="1">
    <location>
        <begin position="7"/>
        <end position="26"/>
    </location>
</feature>
<evidence type="ECO:0000313" key="2">
    <source>
        <dbReference type="EMBL" id="KZT22623.1"/>
    </source>
</evidence>
<sequence length="223" mass="25120">MFTSSTYVKWGIVCISVVYNVVQWALLANYLRIPKSLHFYSGKAWIPALVVHSTLFILTVVRAFIPRRRSTDGRWLRNRVLREGAMVFSVIFASTVFTTLGALSGNPEMSIPARFAPFMPAATSAVMSRLMFSIRSLSAFLGTDPSWILSNLEMSRIQWTKGAREGELWVEVDNRSTYELSRAPRKVLWLDPTTRIRIVTAPPGILGDEEDEAFLVETVEDGV</sequence>
<accession>A0A165QMG9</accession>